<evidence type="ECO:0000256" key="6">
    <source>
        <dbReference type="SAM" id="Phobius"/>
    </source>
</evidence>
<keyword evidence="4 6" id="KW-1133">Transmembrane helix</keyword>
<sequence>MLTTVTGPLLGGIGIFFVGAYMVSQNLKNMTSRRLRQLFARFTRRDLQSAAIGFMSGLITQSTSVSTFIMGGLSASGLVRVRNALPVVFWANAGCSLLVAISVIDIRYLVFLLLFVSGVCMAFEKPASLRFPVRALFGIGLLFLGLQFIQQGAAPLTGMPWVRKLLVSSHGSIILAFFLGTGLTVVTQTYIGVVIIAVTMVKAGVFSLEQVMMLTYGAELGSSVVTLLLSSGIRGTAKQLIMSQVFFNYMSVGVMVALFYLEYCTGIPLVKALIKSLSSDPDKEIVCLVIFYNFAIPMLSFFCYDWIYALLNRFWPPTREEMLAKIKFIKDHSLDDPAAALMMVEKELLRLVRRFPEYPAAVKKSLNRGGKEEVDGITHYHTAFVDINREIAYTLSDIAKLELDSDSSTELLKLFNIQELIVTLEQNLADLAPMVELSMRTESLKQFYLLLLESLEFLLLQAVDALAGDDRRDLEILRALTAVNSEAVKQVRSRYLEIGQNLDLQDKATLYKLSGLFERTVWLLNRLSESVELGLEKIATVHP</sequence>
<feature type="transmembrane region" description="Helical" evidence="6">
    <location>
        <begin position="245"/>
        <end position="264"/>
    </location>
</feature>
<dbReference type="Pfam" id="PF02690">
    <property type="entry name" value="Na_Pi_cotrans"/>
    <property type="match status" value="2"/>
</dbReference>
<feature type="transmembrane region" description="Helical" evidence="6">
    <location>
        <begin position="135"/>
        <end position="153"/>
    </location>
</feature>
<reference evidence="7 8" key="1">
    <citation type="submission" date="2016-10" db="EMBL/GenBank/DDBJ databases">
        <authorList>
            <person name="de Groot N.N."/>
        </authorList>
    </citation>
    <scope>NUCLEOTIDE SEQUENCE [LARGE SCALE GENOMIC DNA]</scope>
    <source>
        <strain evidence="7 8">DSM 15269</strain>
    </source>
</reference>
<evidence type="ECO:0000313" key="8">
    <source>
        <dbReference type="Proteomes" id="UP000199602"/>
    </source>
</evidence>
<dbReference type="GO" id="GO:0044341">
    <property type="term" value="P:sodium-dependent phosphate transport"/>
    <property type="evidence" value="ECO:0007669"/>
    <property type="project" value="InterPro"/>
</dbReference>
<dbReference type="PANTHER" id="PTHR10010:SF46">
    <property type="entry name" value="SODIUM-DEPENDENT PHOSPHATE TRANSPORT PROTEIN 2B"/>
    <property type="match status" value="1"/>
</dbReference>
<feature type="transmembrane region" description="Helical" evidence="6">
    <location>
        <begin position="90"/>
        <end position="123"/>
    </location>
</feature>
<evidence type="ECO:0000256" key="3">
    <source>
        <dbReference type="ARBA" id="ARBA00022692"/>
    </source>
</evidence>
<feature type="transmembrane region" description="Helical" evidence="6">
    <location>
        <begin position="173"/>
        <end position="201"/>
    </location>
</feature>
<evidence type="ECO:0000256" key="5">
    <source>
        <dbReference type="ARBA" id="ARBA00023136"/>
    </source>
</evidence>
<evidence type="ECO:0000256" key="2">
    <source>
        <dbReference type="ARBA" id="ARBA00022475"/>
    </source>
</evidence>
<dbReference type="EMBL" id="FNIN01000007">
    <property type="protein sequence ID" value="SDN80643.1"/>
    <property type="molecule type" value="Genomic_DNA"/>
</dbReference>
<keyword evidence="8" id="KW-1185">Reference proteome</keyword>
<dbReference type="InterPro" id="IPR003841">
    <property type="entry name" value="Na/Pi_transpt"/>
</dbReference>
<dbReference type="NCBIfam" id="NF037997">
    <property type="entry name" value="Na_Pi_symport"/>
    <property type="match status" value="1"/>
</dbReference>
<proteinExistence type="predicted"/>
<feature type="transmembrane region" description="Helical" evidence="6">
    <location>
        <begin position="47"/>
        <end position="70"/>
    </location>
</feature>
<feature type="transmembrane region" description="Helical" evidence="6">
    <location>
        <begin position="6"/>
        <end position="27"/>
    </location>
</feature>
<dbReference type="PANTHER" id="PTHR10010">
    <property type="entry name" value="SOLUTE CARRIER FAMILY 34 SODIUM PHOSPHATE , MEMBER 2-RELATED"/>
    <property type="match status" value="1"/>
</dbReference>
<dbReference type="Proteomes" id="UP000199602">
    <property type="component" value="Unassembled WGS sequence"/>
</dbReference>
<gene>
    <name evidence="7" type="ORF">SAMN04488516_10775</name>
</gene>
<dbReference type="GO" id="GO:0005436">
    <property type="term" value="F:sodium:phosphate symporter activity"/>
    <property type="evidence" value="ECO:0007669"/>
    <property type="project" value="InterPro"/>
</dbReference>
<dbReference type="RefSeq" id="WP_092065565.1">
    <property type="nucleotide sequence ID" value="NZ_FNIN01000007.1"/>
</dbReference>
<keyword evidence="2" id="KW-1003">Cell membrane</keyword>
<feature type="transmembrane region" description="Helical" evidence="6">
    <location>
        <begin position="285"/>
        <end position="307"/>
    </location>
</feature>
<accession>A0A1H0EE72</accession>
<evidence type="ECO:0000256" key="4">
    <source>
        <dbReference type="ARBA" id="ARBA00022989"/>
    </source>
</evidence>
<name>A0A1H0EE72_9BACT</name>
<dbReference type="AlphaFoldDB" id="A0A1H0EE72"/>
<protein>
    <submittedName>
        <fullName evidence="7">Phosphate:Na+ symporter</fullName>
    </submittedName>
</protein>
<comment type="subcellular location">
    <subcellularLocation>
        <location evidence="1">Cell membrane</location>
        <topology evidence="1">Multi-pass membrane protein</topology>
    </subcellularLocation>
</comment>
<organism evidence="7 8">
    <name type="scientific">Desulfonauticus submarinus</name>
    <dbReference type="NCBI Taxonomy" id="206665"/>
    <lineage>
        <taxon>Bacteria</taxon>
        <taxon>Pseudomonadati</taxon>
        <taxon>Thermodesulfobacteriota</taxon>
        <taxon>Desulfovibrionia</taxon>
        <taxon>Desulfovibrionales</taxon>
        <taxon>Desulfonauticaceae</taxon>
        <taxon>Desulfonauticus</taxon>
    </lineage>
</organism>
<keyword evidence="5 6" id="KW-0472">Membrane</keyword>
<keyword evidence="3 6" id="KW-0812">Transmembrane</keyword>
<dbReference type="STRING" id="206665.SAMN04488516_10775"/>
<dbReference type="GO" id="GO:0005886">
    <property type="term" value="C:plasma membrane"/>
    <property type="evidence" value="ECO:0007669"/>
    <property type="project" value="UniProtKB-SubCell"/>
</dbReference>
<feature type="transmembrane region" description="Helical" evidence="6">
    <location>
        <begin position="213"/>
        <end position="233"/>
    </location>
</feature>
<evidence type="ECO:0000256" key="1">
    <source>
        <dbReference type="ARBA" id="ARBA00004651"/>
    </source>
</evidence>
<dbReference type="OrthoDB" id="5786928at2"/>
<evidence type="ECO:0000313" key="7">
    <source>
        <dbReference type="EMBL" id="SDN80643.1"/>
    </source>
</evidence>